<comment type="caution">
    <text evidence="1">The sequence shown here is derived from an EMBL/GenBank/DDBJ whole genome shotgun (WGS) entry which is preliminary data.</text>
</comment>
<dbReference type="InterPro" id="IPR012347">
    <property type="entry name" value="Ferritin-like"/>
</dbReference>
<organism evidence="1 2">
    <name type="scientific">Emticicia agri</name>
    <dbReference type="NCBI Taxonomy" id="2492393"/>
    <lineage>
        <taxon>Bacteria</taxon>
        <taxon>Pseudomonadati</taxon>
        <taxon>Bacteroidota</taxon>
        <taxon>Cytophagia</taxon>
        <taxon>Cytophagales</taxon>
        <taxon>Leadbetterellaceae</taxon>
        <taxon>Emticicia</taxon>
    </lineage>
</organism>
<dbReference type="InterPro" id="IPR009078">
    <property type="entry name" value="Ferritin-like_SF"/>
</dbReference>
<dbReference type="AlphaFoldDB" id="A0A4Q5LZC4"/>
<gene>
    <name evidence="1" type="ORF">EWM59_12470</name>
</gene>
<dbReference type="Pfam" id="PF05974">
    <property type="entry name" value="DUF892"/>
    <property type="match status" value="1"/>
</dbReference>
<keyword evidence="2" id="KW-1185">Reference proteome</keyword>
<proteinExistence type="predicted"/>
<dbReference type="Gene3D" id="1.20.1260.10">
    <property type="match status" value="1"/>
</dbReference>
<dbReference type="PANTHER" id="PTHR30565:SF9">
    <property type="entry name" value="PROTEIN YCIF"/>
    <property type="match status" value="1"/>
</dbReference>
<dbReference type="OrthoDB" id="9795056at2"/>
<reference evidence="1 2" key="1">
    <citation type="submission" date="2019-02" db="EMBL/GenBank/DDBJ databases">
        <title>Bacterial novel species Emticicia sp. 17J42-9 isolated from soil.</title>
        <authorList>
            <person name="Jung H.-Y."/>
        </authorList>
    </citation>
    <scope>NUCLEOTIDE SEQUENCE [LARGE SCALE GENOMIC DNA]</scope>
    <source>
        <strain evidence="1 2">17J42-9</strain>
    </source>
</reference>
<dbReference type="PANTHER" id="PTHR30565">
    <property type="entry name" value="PROTEIN YCIF"/>
    <property type="match status" value="1"/>
</dbReference>
<dbReference type="Proteomes" id="UP000293162">
    <property type="component" value="Unassembled WGS sequence"/>
</dbReference>
<name>A0A4Q5LZC4_9BACT</name>
<dbReference type="EMBL" id="SEWF01000016">
    <property type="protein sequence ID" value="RYU95261.1"/>
    <property type="molecule type" value="Genomic_DNA"/>
</dbReference>
<dbReference type="InterPro" id="IPR047114">
    <property type="entry name" value="YciF"/>
</dbReference>
<evidence type="ECO:0000313" key="1">
    <source>
        <dbReference type="EMBL" id="RYU95261.1"/>
    </source>
</evidence>
<protein>
    <submittedName>
        <fullName evidence="1">Ferritin-like domain-containing protein</fullName>
    </submittedName>
</protein>
<dbReference type="SUPFAM" id="SSF47240">
    <property type="entry name" value="Ferritin-like"/>
    <property type="match status" value="1"/>
</dbReference>
<evidence type="ECO:0000313" key="2">
    <source>
        <dbReference type="Proteomes" id="UP000293162"/>
    </source>
</evidence>
<accession>A0A4Q5LZC4</accession>
<dbReference type="RefSeq" id="WP_130021310.1">
    <property type="nucleotide sequence ID" value="NZ_SEWF01000016.1"/>
</dbReference>
<dbReference type="CDD" id="cd07909">
    <property type="entry name" value="YciF"/>
    <property type="match status" value="1"/>
</dbReference>
<sequence length="175" mass="20159">MKNHITENVKHNGAKLRKLLINGLRDMLWAERKLVKSLPKLARSATSEDLQVVFETHLTETQTHINRLERVFKMIGEPVKTKKCMAMIGLLNECNEIIDSTEEYSTVRDWGLIFASQKVEHYEIASYGTLRTIAKILRHGNAAELLQMTLDEEIQANRKLNDLAEAYIYMEALMD</sequence>
<dbReference type="InterPro" id="IPR010287">
    <property type="entry name" value="DUF892_YciF-like"/>
</dbReference>